<dbReference type="SUPFAM" id="SSF102405">
    <property type="entry name" value="MCP/YpsA-like"/>
    <property type="match status" value="1"/>
</dbReference>
<evidence type="ECO:0000313" key="3">
    <source>
        <dbReference type="EMBL" id="AWV88313.1"/>
    </source>
</evidence>
<accession>A0A2Z4FH66</accession>
<dbReference type="OrthoDB" id="9785707at2"/>
<comment type="similarity">
    <text evidence="1">Belongs to the DprA/Smf family.</text>
</comment>
<dbReference type="KEGG" id="bsed:DN745_02735"/>
<dbReference type="PANTHER" id="PTHR43022">
    <property type="entry name" value="PROTEIN SMF"/>
    <property type="match status" value="1"/>
</dbReference>
<organism evidence="3 4">
    <name type="scientific">Bradymonas sediminis</name>
    <dbReference type="NCBI Taxonomy" id="1548548"/>
    <lineage>
        <taxon>Bacteria</taxon>
        <taxon>Deltaproteobacteria</taxon>
        <taxon>Bradymonadales</taxon>
        <taxon>Bradymonadaceae</taxon>
        <taxon>Bradymonas</taxon>
    </lineage>
</organism>
<dbReference type="InterPro" id="IPR057666">
    <property type="entry name" value="DrpA_SLOG"/>
</dbReference>
<dbReference type="NCBIfam" id="TIGR00732">
    <property type="entry name" value="dprA"/>
    <property type="match status" value="1"/>
</dbReference>
<evidence type="ECO:0000313" key="4">
    <source>
        <dbReference type="Proteomes" id="UP000249799"/>
    </source>
</evidence>
<feature type="domain" description="Smf/DprA SLOG" evidence="2">
    <location>
        <begin position="113"/>
        <end position="321"/>
    </location>
</feature>
<keyword evidence="4" id="KW-1185">Reference proteome</keyword>
<dbReference type="PANTHER" id="PTHR43022:SF1">
    <property type="entry name" value="PROTEIN SMF"/>
    <property type="match status" value="1"/>
</dbReference>
<proteinExistence type="inferred from homology"/>
<dbReference type="AlphaFoldDB" id="A0A2Z4FH66"/>
<dbReference type="RefSeq" id="WP_111331946.1">
    <property type="nucleotide sequence ID" value="NZ_CP030032.1"/>
</dbReference>
<protein>
    <submittedName>
        <fullName evidence="3">DNA-protecting protein DprA</fullName>
    </submittedName>
</protein>
<dbReference type="InterPro" id="IPR003488">
    <property type="entry name" value="DprA"/>
</dbReference>
<name>A0A2Z4FH66_9DELT</name>
<dbReference type="Proteomes" id="UP000249799">
    <property type="component" value="Chromosome"/>
</dbReference>
<dbReference type="Pfam" id="PF02481">
    <property type="entry name" value="DNA_processg_A"/>
    <property type="match status" value="1"/>
</dbReference>
<dbReference type="Gene3D" id="3.40.50.450">
    <property type="match status" value="1"/>
</dbReference>
<sequence>MMTNEFNEREPCRVDSAEVDVDFSTVSPAERAARWAIWRVAGVGFARFAGLLHTVQDDLRGLFQADDITQRAVLERANFQQKILARLLECLQSVDPEDAYAREVAALGPNGQLLAIGDPRYPRQLLDLRYPPVFLYLRGNLSGLSFDDTVAVVGSRAVQCAQAGLARRIAGDLAGEGVATVSGGALGVDAAAHLGCLDAGAPTIAVLAGGVDRPSPRRNAAIFERIVNQGALISEYPLGVKPRAYHFQRRNELIAALSRATVVVRAGLTSGTMLTARAAAEIGRPICAVPGDPDEPLAAGCNQLLVEGAACVRDARDILACVFGAAEDGTQLRLDSLRPKRSTRPRPRPPVARPPARRVVDLTVFSADAQALFKALDALAGKAGADVGRDELKRHIDWAESRLCPAMLELELGGAIHKKAGANRFRPA</sequence>
<dbReference type="EMBL" id="CP030032">
    <property type="protein sequence ID" value="AWV88313.1"/>
    <property type="molecule type" value="Genomic_DNA"/>
</dbReference>
<evidence type="ECO:0000259" key="2">
    <source>
        <dbReference type="Pfam" id="PF02481"/>
    </source>
</evidence>
<dbReference type="GO" id="GO:0009294">
    <property type="term" value="P:DNA-mediated transformation"/>
    <property type="evidence" value="ECO:0007669"/>
    <property type="project" value="InterPro"/>
</dbReference>
<evidence type="ECO:0000256" key="1">
    <source>
        <dbReference type="ARBA" id="ARBA00006525"/>
    </source>
</evidence>
<gene>
    <name evidence="3" type="primary">dprA</name>
    <name evidence="3" type="ORF">DN745_02735</name>
</gene>
<reference evidence="3 4" key="1">
    <citation type="submission" date="2018-06" db="EMBL/GenBank/DDBJ databases">
        <title>Lujinxingia sediminis gen. nov. sp. nov., a new facultative anaerobic member of the class Deltaproteobacteria, and proposal of Lujinxingaceae fam. nov.</title>
        <authorList>
            <person name="Guo L.-Y."/>
            <person name="Li C.-M."/>
            <person name="Wang S."/>
            <person name="Du Z.-J."/>
        </authorList>
    </citation>
    <scope>NUCLEOTIDE SEQUENCE [LARGE SCALE GENOMIC DNA]</scope>
    <source>
        <strain evidence="3 4">FA350</strain>
    </source>
</reference>